<sequence length="154" mass="16473">MVIVILAILSAFALPKFAQLSSSAKAATINSIAGSMRSTISIIRSKAFVQGLTIASSNPDAGQSAYIVETEAGRSEVDWRNLCPESEAELADALDMMDHIDFTDNGDLTGVTNNQYTLIGYDQNGTVNPTTECYVRYDSFGDPECTVTVNTDGC</sequence>
<dbReference type="Proteomes" id="UP001161389">
    <property type="component" value="Unassembled WGS sequence"/>
</dbReference>
<gene>
    <name evidence="2" type="ORF">GCM10007876_15360</name>
</gene>
<keyword evidence="1" id="KW-0732">Signal</keyword>
<dbReference type="SUPFAM" id="SSF54523">
    <property type="entry name" value="Pili subunits"/>
    <property type="match status" value="1"/>
</dbReference>
<comment type="caution">
    <text evidence="2">The sequence shown here is derived from an EMBL/GenBank/DDBJ whole genome shotgun (WGS) entry which is preliminary data.</text>
</comment>
<dbReference type="InterPro" id="IPR045584">
    <property type="entry name" value="Pilin-like"/>
</dbReference>
<feature type="signal peptide" evidence="1">
    <location>
        <begin position="1"/>
        <end position="18"/>
    </location>
</feature>
<evidence type="ECO:0008006" key="4">
    <source>
        <dbReference type="Google" id="ProtNLM"/>
    </source>
</evidence>
<evidence type="ECO:0000313" key="2">
    <source>
        <dbReference type="EMBL" id="GLQ31057.1"/>
    </source>
</evidence>
<organism evidence="2 3">
    <name type="scientific">Litoribrevibacter albus</name>
    <dbReference type="NCBI Taxonomy" id="1473156"/>
    <lineage>
        <taxon>Bacteria</taxon>
        <taxon>Pseudomonadati</taxon>
        <taxon>Pseudomonadota</taxon>
        <taxon>Gammaproteobacteria</taxon>
        <taxon>Oceanospirillales</taxon>
        <taxon>Oceanospirillaceae</taxon>
        <taxon>Litoribrevibacter</taxon>
    </lineage>
</organism>
<dbReference type="Gene3D" id="3.30.700.10">
    <property type="entry name" value="Glycoprotein, Type 4 Pilin"/>
    <property type="match status" value="1"/>
</dbReference>
<accession>A0AA37S8A9</accession>
<reference evidence="2" key="2">
    <citation type="submission" date="2023-01" db="EMBL/GenBank/DDBJ databases">
        <title>Draft genome sequence of Litoribrevibacter albus strain NBRC 110071.</title>
        <authorList>
            <person name="Sun Q."/>
            <person name="Mori K."/>
        </authorList>
    </citation>
    <scope>NUCLEOTIDE SEQUENCE</scope>
    <source>
        <strain evidence="2">NBRC 110071</strain>
    </source>
</reference>
<keyword evidence="3" id="KW-1185">Reference proteome</keyword>
<proteinExistence type="predicted"/>
<feature type="chain" id="PRO_5041286600" description="MSHA pilin protein MshA" evidence="1">
    <location>
        <begin position="19"/>
        <end position="154"/>
    </location>
</feature>
<protein>
    <recommendedName>
        <fullName evidence="4">MSHA pilin protein MshA</fullName>
    </recommendedName>
</protein>
<name>A0AA37S8A9_9GAMM</name>
<evidence type="ECO:0000256" key="1">
    <source>
        <dbReference type="SAM" id="SignalP"/>
    </source>
</evidence>
<reference evidence="2" key="1">
    <citation type="journal article" date="2014" name="Int. J. Syst. Evol. Microbiol.">
        <title>Complete genome sequence of Corynebacterium casei LMG S-19264T (=DSM 44701T), isolated from a smear-ripened cheese.</title>
        <authorList>
            <consortium name="US DOE Joint Genome Institute (JGI-PGF)"/>
            <person name="Walter F."/>
            <person name="Albersmeier A."/>
            <person name="Kalinowski J."/>
            <person name="Ruckert C."/>
        </authorList>
    </citation>
    <scope>NUCLEOTIDE SEQUENCE</scope>
    <source>
        <strain evidence="2">NBRC 110071</strain>
    </source>
</reference>
<dbReference type="EMBL" id="BSNM01000011">
    <property type="protein sequence ID" value="GLQ31057.1"/>
    <property type="molecule type" value="Genomic_DNA"/>
</dbReference>
<evidence type="ECO:0000313" key="3">
    <source>
        <dbReference type="Proteomes" id="UP001161389"/>
    </source>
</evidence>
<dbReference type="AlphaFoldDB" id="A0AA37S8A9"/>